<evidence type="ECO:0000313" key="5">
    <source>
        <dbReference type="EMBL" id="MBD1320107.1"/>
    </source>
</evidence>
<dbReference type="InterPro" id="IPR046335">
    <property type="entry name" value="LacI/GalR-like_sensor"/>
</dbReference>
<evidence type="ECO:0000256" key="1">
    <source>
        <dbReference type="ARBA" id="ARBA00023015"/>
    </source>
</evidence>
<dbReference type="CDD" id="cd01392">
    <property type="entry name" value="HTH_LacI"/>
    <property type="match status" value="1"/>
</dbReference>
<evidence type="ECO:0000256" key="3">
    <source>
        <dbReference type="ARBA" id="ARBA00023163"/>
    </source>
</evidence>
<accession>A0ABR7WBB8</accession>
<dbReference type="Pfam" id="PF13377">
    <property type="entry name" value="Peripla_BP_3"/>
    <property type="match status" value="1"/>
</dbReference>
<dbReference type="SMART" id="SM00354">
    <property type="entry name" value="HTH_LACI"/>
    <property type="match status" value="1"/>
</dbReference>
<dbReference type="SUPFAM" id="SSF53822">
    <property type="entry name" value="Periplasmic binding protein-like I"/>
    <property type="match status" value="1"/>
</dbReference>
<dbReference type="InterPro" id="IPR000843">
    <property type="entry name" value="HTH_LacI"/>
</dbReference>
<sequence>MQDVADRVGVSKATVSLVFRKAPGVGDKTREEVLRAAEVLGYRMNRAAALMTARRSHLIGAVAQISNSFHAEIVESIVAAADVAGYEVVLGAVTPTHDESRVIETLIDFRCEGMLLVGPELETGVISMLGERLPTVVIGRRVGAASVDVVRTNDGKGIGGVVDHLVGLGHRRITHVAAGPGAIAADRRTGFLRAMQRNGLQREGAVVDAGDFTEEAGMAAARQILRGDRPSAVVCANDRQAVGVLDVLRRAGVDVPRDVSVTGYDDSVLARLSNVDLTTVSQQPRDQATKAVEAVVGRLDGQRITRVATTLVPELVIRATTAPPR</sequence>
<dbReference type="PANTHER" id="PTHR30146:SF153">
    <property type="entry name" value="LACTOSE OPERON REPRESSOR"/>
    <property type="match status" value="1"/>
</dbReference>
<feature type="domain" description="HTH lacI-type" evidence="4">
    <location>
        <begin position="1"/>
        <end position="53"/>
    </location>
</feature>
<dbReference type="Gene3D" id="1.10.260.40">
    <property type="entry name" value="lambda repressor-like DNA-binding domains"/>
    <property type="match status" value="1"/>
</dbReference>
<dbReference type="GO" id="GO:0003677">
    <property type="term" value="F:DNA binding"/>
    <property type="evidence" value="ECO:0007669"/>
    <property type="project" value="UniProtKB-KW"/>
</dbReference>
<dbReference type="PROSITE" id="PS50932">
    <property type="entry name" value="HTH_LACI_2"/>
    <property type="match status" value="1"/>
</dbReference>
<dbReference type="RefSeq" id="WP_190267446.1">
    <property type="nucleotide sequence ID" value="NZ_BAABAD010000004.1"/>
</dbReference>
<organism evidence="5 6">
    <name type="scientific">Gordonia hankookensis</name>
    <dbReference type="NCBI Taxonomy" id="589403"/>
    <lineage>
        <taxon>Bacteria</taxon>
        <taxon>Bacillati</taxon>
        <taxon>Actinomycetota</taxon>
        <taxon>Actinomycetes</taxon>
        <taxon>Mycobacteriales</taxon>
        <taxon>Gordoniaceae</taxon>
        <taxon>Gordonia</taxon>
    </lineage>
</organism>
<dbReference type="CDD" id="cd06267">
    <property type="entry name" value="PBP1_LacI_sugar_binding-like"/>
    <property type="match status" value="1"/>
</dbReference>
<evidence type="ECO:0000259" key="4">
    <source>
        <dbReference type="PROSITE" id="PS50932"/>
    </source>
</evidence>
<gene>
    <name evidence="5" type="ORF">IDF66_10955</name>
</gene>
<dbReference type="EMBL" id="JACWMS010000002">
    <property type="protein sequence ID" value="MBD1320107.1"/>
    <property type="molecule type" value="Genomic_DNA"/>
</dbReference>
<protein>
    <submittedName>
        <fullName evidence="5">LacI family DNA-binding transcriptional regulator</fullName>
    </submittedName>
</protein>
<dbReference type="PANTHER" id="PTHR30146">
    <property type="entry name" value="LACI-RELATED TRANSCRIPTIONAL REPRESSOR"/>
    <property type="match status" value="1"/>
</dbReference>
<keyword evidence="6" id="KW-1185">Reference proteome</keyword>
<dbReference type="InterPro" id="IPR028082">
    <property type="entry name" value="Peripla_BP_I"/>
</dbReference>
<evidence type="ECO:0000256" key="2">
    <source>
        <dbReference type="ARBA" id="ARBA00023125"/>
    </source>
</evidence>
<keyword evidence="3" id="KW-0804">Transcription</keyword>
<dbReference type="InterPro" id="IPR010982">
    <property type="entry name" value="Lambda_DNA-bd_dom_sf"/>
</dbReference>
<dbReference type="Gene3D" id="3.40.50.2300">
    <property type="match status" value="2"/>
</dbReference>
<dbReference type="SUPFAM" id="SSF47413">
    <property type="entry name" value="lambda repressor-like DNA-binding domains"/>
    <property type="match status" value="1"/>
</dbReference>
<keyword evidence="1" id="KW-0805">Transcription regulation</keyword>
<dbReference type="Proteomes" id="UP000602395">
    <property type="component" value="Unassembled WGS sequence"/>
</dbReference>
<reference evidence="5 6" key="1">
    <citation type="submission" date="2020-09" db="EMBL/GenBank/DDBJ databases">
        <title>Novel species in genus Gordonia.</title>
        <authorList>
            <person name="Zhang G."/>
        </authorList>
    </citation>
    <scope>NUCLEOTIDE SEQUENCE [LARGE SCALE GENOMIC DNA]</scope>
    <source>
        <strain evidence="5 6">ON-33</strain>
    </source>
</reference>
<dbReference type="Pfam" id="PF00356">
    <property type="entry name" value="LacI"/>
    <property type="match status" value="1"/>
</dbReference>
<evidence type="ECO:0000313" key="6">
    <source>
        <dbReference type="Proteomes" id="UP000602395"/>
    </source>
</evidence>
<keyword evidence="2 5" id="KW-0238">DNA-binding</keyword>
<proteinExistence type="predicted"/>
<name>A0ABR7WBB8_9ACTN</name>
<comment type="caution">
    <text evidence="5">The sequence shown here is derived from an EMBL/GenBank/DDBJ whole genome shotgun (WGS) entry which is preliminary data.</text>
</comment>